<keyword evidence="4" id="KW-0249">Electron transport</keyword>
<name>A0ABW5FLH8_9PSEU</name>
<dbReference type="Proteomes" id="UP001597417">
    <property type="component" value="Unassembled WGS sequence"/>
</dbReference>
<evidence type="ECO:0000256" key="6">
    <source>
        <dbReference type="ARBA" id="ARBA00023014"/>
    </source>
</evidence>
<sequence>MSGRIRVDRAVCDHHGQCTYTAATLFWFDGDGELAHVPELTGEQFALARDAAAACPVRAIRIED</sequence>
<organism evidence="8 9">
    <name type="scientific">Amycolatopsis pigmentata</name>
    <dbReference type="NCBI Taxonomy" id="450801"/>
    <lineage>
        <taxon>Bacteria</taxon>
        <taxon>Bacillati</taxon>
        <taxon>Actinomycetota</taxon>
        <taxon>Actinomycetes</taxon>
        <taxon>Pseudonocardiales</taxon>
        <taxon>Pseudonocardiaceae</taxon>
        <taxon>Amycolatopsis</taxon>
    </lineage>
</organism>
<dbReference type="PANTHER" id="PTHR36923:SF3">
    <property type="entry name" value="FERREDOXIN"/>
    <property type="match status" value="1"/>
</dbReference>
<dbReference type="SUPFAM" id="SSF54862">
    <property type="entry name" value="4Fe-4S ferredoxins"/>
    <property type="match status" value="1"/>
</dbReference>
<keyword evidence="7" id="KW-0003">3Fe-4S</keyword>
<evidence type="ECO:0000313" key="8">
    <source>
        <dbReference type="EMBL" id="MFD2415678.1"/>
    </source>
</evidence>
<evidence type="ECO:0000313" key="9">
    <source>
        <dbReference type="Proteomes" id="UP001597417"/>
    </source>
</evidence>
<comment type="caution">
    <text evidence="8">The sequence shown here is derived from an EMBL/GenBank/DDBJ whole genome shotgun (WGS) entry which is preliminary data.</text>
</comment>
<dbReference type="Pfam" id="PF13459">
    <property type="entry name" value="Fer4_15"/>
    <property type="match status" value="1"/>
</dbReference>
<dbReference type="EMBL" id="JBHUKR010000004">
    <property type="protein sequence ID" value="MFD2415678.1"/>
    <property type="molecule type" value="Genomic_DNA"/>
</dbReference>
<keyword evidence="3" id="KW-0479">Metal-binding</keyword>
<accession>A0ABW5FLH8</accession>
<evidence type="ECO:0000256" key="1">
    <source>
        <dbReference type="ARBA" id="ARBA00001927"/>
    </source>
</evidence>
<keyword evidence="9" id="KW-1185">Reference proteome</keyword>
<evidence type="ECO:0000256" key="3">
    <source>
        <dbReference type="ARBA" id="ARBA00022723"/>
    </source>
</evidence>
<proteinExistence type="predicted"/>
<dbReference type="PANTHER" id="PTHR36923">
    <property type="entry name" value="FERREDOXIN"/>
    <property type="match status" value="1"/>
</dbReference>
<keyword evidence="2" id="KW-0813">Transport</keyword>
<keyword evidence="5" id="KW-0408">Iron</keyword>
<evidence type="ECO:0000256" key="4">
    <source>
        <dbReference type="ARBA" id="ARBA00022982"/>
    </source>
</evidence>
<evidence type="ECO:0000256" key="2">
    <source>
        <dbReference type="ARBA" id="ARBA00022448"/>
    </source>
</evidence>
<keyword evidence="6" id="KW-0411">Iron-sulfur</keyword>
<comment type="cofactor">
    <cofactor evidence="1">
        <name>[3Fe-4S] cluster</name>
        <dbReference type="ChEBI" id="CHEBI:21137"/>
    </cofactor>
</comment>
<dbReference type="Gene3D" id="3.30.70.20">
    <property type="match status" value="1"/>
</dbReference>
<evidence type="ECO:0000256" key="5">
    <source>
        <dbReference type="ARBA" id="ARBA00023004"/>
    </source>
</evidence>
<evidence type="ECO:0000256" key="7">
    <source>
        <dbReference type="ARBA" id="ARBA00023291"/>
    </source>
</evidence>
<reference evidence="9" key="1">
    <citation type="journal article" date="2019" name="Int. J. Syst. Evol. Microbiol.">
        <title>The Global Catalogue of Microorganisms (GCM) 10K type strain sequencing project: providing services to taxonomists for standard genome sequencing and annotation.</title>
        <authorList>
            <consortium name="The Broad Institute Genomics Platform"/>
            <consortium name="The Broad Institute Genome Sequencing Center for Infectious Disease"/>
            <person name="Wu L."/>
            <person name="Ma J."/>
        </authorList>
    </citation>
    <scope>NUCLEOTIDE SEQUENCE [LARGE SCALE GENOMIC DNA]</scope>
    <source>
        <strain evidence="9">CGMCC 4.7645</strain>
    </source>
</reference>
<dbReference type="RefSeq" id="WP_378261682.1">
    <property type="nucleotide sequence ID" value="NZ_JBHUKR010000004.1"/>
</dbReference>
<gene>
    <name evidence="8" type="ORF">ACFSXZ_04980</name>
</gene>
<dbReference type="InterPro" id="IPR051269">
    <property type="entry name" value="Fe-S_cluster_ET"/>
</dbReference>
<protein>
    <submittedName>
        <fullName evidence="8">Ferredoxin</fullName>
    </submittedName>
</protein>